<dbReference type="Proteomes" id="UP000276133">
    <property type="component" value="Unassembled WGS sequence"/>
</dbReference>
<organism evidence="1 2">
    <name type="scientific">Brachionus plicatilis</name>
    <name type="common">Marine rotifer</name>
    <name type="synonym">Brachionus muelleri</name>
    <dbReference type="NCBI Taxonomy" id="10195"/>
    <lineage>
        <taxon>Eukaryota</taxon>
        <taxon>Metazoa</taxon>
        <taxon>Spiralia</taxon>
        <taxon>Gnathifera</taxon>
        <taxon>Rotifera</taxon>
        <taxon>Eurotatoria</taxon>
        <taxon>Monogononta</taxon>
        <taxon>Pseudotrocha</taxon>
        <taxon>Ploima</taxon>
        <taxon>Brachionidae</taxon>
        <taxon>Brachionus</taxon>
    </lineage>
</organism>
<sequence>MSIKIIFIFSLKNKCLIEKQELNLFLDKAENGNENLFFSKLVIYTAYGIVQIHYKEPEKKYKALN</sequence>
<comment type="caution">
    <text evidence="1">The sequence shown here is derived from an EMBL/GenBank/DDBJ whole genome shotgun (WGS) entry which is preliminary data.</text>
</comment>
<evidence type="ECO:0000313" key="2">
    <source>
        <dbReference type="Proteomes" id="UP000276133"/>
    </source>
</evidence>
<reference evidence="1 2" key="1">
    <citation type="journal article" date="2018" name="Sci. Rep.">
        <title>Genomic signatures of local adaptation to the degree of environmental predictability in rotifers.</title>
        <authorList>
            <person name="Franch-Gras L."/>
            <person name="Hahn C."/>
            <person name="Garcia-Roger E.M."/>
            <person name="Carmona M.J."/>
            <person name="Serra M."/>
            <person name="Gomez A."/>
        </authorList>
    </citation>
    <scope>NUCLEOTIDE SEQUENCE [LARGE SCALE GENOMIC DNA]</scope>
    <source>
        <strain evidence="1">HYR1</strain>
    </source>
</reference>
<keyword evidence="2" id="KW-1185">Reference proteome</keyword>
<proteinExistence type="predicted"/>
<dbReference type="EMBL" id="REGN01002783">
    <property type="protein sequence ID" value="RNA26181.1"/>
    <property type="molecule type" value="Genomic_DNA"/>
</dbReference>
<accession>A0A3M7RRL5</accession>
<protein>
    <submittedName>
        <fullName evidence="1">Uncharacterized protein</fullName>
    </submittedName>
</protein>
<dbReference type="AlphaFoldDB" id="A0A3M7RRL5"/>
<gene>
    <name evidence="1" type="ORF">BpHYR1_025253</name>
</gene>
<name>A0A3M7RRL5_BRAPC</name>
<evidence type="ECO:0000313" key="1">
    <source>
        <dbReference type="EMBL" id="RNA26181.1"/>
    </source>
</evidence>